<proteinExistence type="predicted"/>
<comment type="caution">
    <text evidence="1">The sequence shown here is derived from an EMBL/GenBank/DDBJ whole genome shotgun (WGS) entry which is preliminary data.</text>
</comment>
<name>A0A367Q633_9NOSO</name>
<dbReference type="Proteomes" id="UP000252107">
    <property type="component" value="Unassembled WGS sequence"/>
</dbReference>
<dbReference type="AlphaFoldDB" id="A0A367Q633"/>
<sequence length="73" mass="8008">MWADYPLFDYLVALNIIAANNGIKPKSDQEFRFPLVMNTKSLAGVATAFPDDSSFDSQELAGIGFGLEFDGCR</sequence>
<dbReference type="EMBL" id="LXQD01000339">
    <property type="protein sequence ID" value="RCJ19616.1"/>
    <property type="molecule type" value="Genomic_DNA"/>
</dbReference>
<keyword evidence="2" id="KW-1185">Reference proteome</keyword>
<reference evidence="1" key="1">
    <citation type="submission" date="2016-04" db="EMBL/GenBank/DDBJ databases">
        <authorList>
            <person name="Tabuchi Yagui T.R."/>
        </authorList>
    </citation>
    <scope>NUCLEOTIDE SEQUENCE [LARGE SCALE GENOMIC DNA]</scope>
    <source>
        <strain evidence="1">NIES-26</strain>
    </source>
</reference>
<gene>
    <name evidence="1" type="ORF">A6770_05600</name>
</gene>
<evidence type="ECO:0000313" key="1">
    <source>
        <dbReference type="EMBL" id="RCJ19616.1"/>
    </source>
</evidence>
<organism evidence="1 2">
    <name type="scientific">Nostoc minutum NIES-26</name>
    <dbReference type="NCBI Taxonomy" id="1844469"/>
    <lineage>
        <taxon>Bacteria</taxon>
        <taxon>Bacillati</taxon>
        <taxon>Cyanobacteriota</taxon>
        <taxon>Cyanophyceae</taxon>
        <taxon>Nostocales</taxon>
        <taxon>Nostocaceae</taxon>
        <taxon>Nostoc</taxon>
    </lineage>
</organism>
<accession>A0A367Q633</accession>
<protein>
    <submittedName>
        <fullName evidence="1">Uncharacterized protein</fullName>
    </submittedName>
</protein>
<evidence type="ECO:0000313" key="2">
    <source>
        <dbReference type="Proteomes" id="UP000252107"/>
    </source>
</evidence>